<evidence type="ECO:0000313" key="6">
    <source>
        <dbReference type="Proteomes" id="UP000245283"/>
    </source>
</evidence>
<dbReference type="GO" id="GO:0000976">
    <property type="term" value="F:transcription cis-regulatory region binding"/>
    <property type="evidence" value="ECO:0007669"/>
    <property type="project" value="TreeGrafter"/>
</dbReference>
<dbReference type="SUPFAM" id="SSF53822">
    <property type="entry name" value="Periplasmic binding protein-like I"/>
    <property type="match status" value="1"/>
</dbReference>
<dbReference type="InterPro" id="IPR028082">
    <property type="entry name" value="Peripla_BP_I"/>
</dbReference>
<dbReference type="GO" id="GO:0003700">
    <property type="term" value="F:DNA-binding transcription factor activity"/>
    <property type="evidence" value="ECO:0007669"/>
    <property type="project" value="TreeGrafter"/>
</dbReference>
<evidence type="ECO:0000313" key="5">
    <source>
        <dbReference type="EMBL" id="PWF26567.1"/>
    </source>
</evidence>
<keyword evidence="2" id="KW-0238">DNA-binding</keyword>
<dbReference type="Gene3D" id="3.40.50.2300">
    <property type="match status" value="2"/>
</dbReference>
<reference evidence="6" key="1">
    <citation type="submission" date="2018-05" db="EMBL/GenBank/DDBJ databases">
        <authorList>
            <person name="Li Y."/>
        </authorList>
    </citation>
    <scope>NUCLEOTIDE SEQUENCE [LARGE SCALE GENOMIC DNA]</scope>
    <source>
        <strain evidence="6">sk1b4</strain>
    </source>
</reference>
<dbReference type="EMBL" id="QETB01000003">
    <property type="protein sequence ID" value="PWF26567.1"/>
    <property type="molecule type" value="Genomic_DNA"/>
</dbReference>
<organism evidence="5 6">
    <name type="scientific">Ancrocorticia populi</name>
    <dbReference type="NCBI Taxonomy" id="2175228"/>
    <lineage>
        <taxon>Bacteria</taxon>
        <taxon>Bacillati</taxon>
        <taxon>Actinomycetota</taxon>
        <taxon>Actinomycetes</taxon>
        <taxon>Actinomycetales</taxon>
        <taxon>Actinomycetaceae</taxon>
        <taxon>Ancrocorticia</taxon>
    </lineage>
</organism>
<dbReference type="CDD" id="cd01392">
    <property type="entry name" value="HTH_LacI"/>
    <property type="match status" value="1"/>
</dbReference>
<dbReference type="PROSITE" id="PS50932">
    <property type="entry name" value="HTH_LACI_2"/>
    <property type="match status" value="1"/>
</dbReference>
<keyword evidence="6" id="KW-1185">Reference proteome</keyword>
<dbReference type="Proteomes" id="UP000245283">
    <property type="component" value="Unassembled WGS sequence"/>
</dbReference>
<evidence type="ECO:0000259" key="4">
    <source>
        <dbReference type="PROSITE" id="PS50932"/>
    </source>
</evidence>
<comment type="caution">
    <text evidence="5">The sequence shown here is derived from an EMBL/GenBank/DDBJ whole genome shotgun (WGS) entry which is preliminary data.</text>
</comment>
<keyword evidence="3" id="KW-0804">Transcription</keyword>
<protein>
    <submittedName>
        <fullName evidence="5">LacI family transcriptional regulator</fullName>
    </submittedName>
</protein>
<dbReference type="Pfam" id="PF00356">
    <property type="entry name" value="LacI"/>
    <property type="match status" value="1"/>
</dbReference>
<dbReference type="RefSeq" id="WP_109093640.1">
    <property type="nucleotide sequence ID" value="NZ_CAMELQ010000035.1"/>
</dbReference>
<dbReference type="AlphaFoldDB" id="A0A2V1KA85"/>
<name>A0A2V1KA85_9ACTO</name>
<evidence type="ECO:0000256" key="2">
    <source>
        <dbReference type="ARBA" id="ARBA00023125"/>
    </source>
</evidence>
<dbReference type="PANTHER" id="PTHR30146">
    <property type="entry name" value="LACI-RELATED TRANSCRIPTIONAL REPRESSOR"/>
    <property type="match status" value="1"/>
</dbReference>
<dbReference type="SMART" id="SM00354">
    <property type="entry name" value="HTH_LACI"/>
    <property type="match status" value="1"/>
</dbReference>
<dbReference type="InterPro" id="IPR000843">
    <property type="entry name" value="HTH_LacI"/>
</dbReference>
<feature type="domain" description="HTH lacI-type" evidence="4">
    <location>
        <begin position="9"/>
        <end position="64"/>
    </location>
</feature>
<evidence type="ECO:0000256" key="1">
    <source>
        <dbReference type="ARBA" id="ARBA00023015"/>
    </source>
</evidence>
<dbReference type="InterPro" id="IPR046335">
    <property type="entry name" value="LacI/GalR-like_sensor"/>
</dbReference>
<dbReference type="InterPro" id="IPR010982">
    <property type="entry name" value="Lambda_DNA-bd_dom_sf"/>
</dbReference>
<evidence type="ECO:0000256" key="3">
    <source>
        <dbReference type="ARBA" id="ARBA00023163"/>
    </source>
</evidence>
<dbReference type="PANTHER" id="PTHR30146:SF109">
    <property type="entry name" value="HTH-TYPE TRANSCRIPTIONAL REGULATOR GALS"/>
    <property type="match status" value="1"/>
</dbReference>
<proteinExistence type="predicted"/>
<dbReference type="CDD" id="cd06267">
    <property type="entry name" value="PBP1_LacI_sugar_binding-like"/>
    <property type="match status" value="1"/>
</dbReference>
<dbReference type="Pfam" id="PF13377">
    <property type="entry name" value="Peripla_BP_3"/>
    <property type="match status" value="1"/>
</dbReference>
<accession>A0A2V1KA85</accession>
<keyword evidence="1" id="KW-0805">Transcription regulation</keyword>
<gene>
    <name evidence="5" type="ORF">DD236_06880</name>
</gene>
<dbReference type="OrthoDB" id="37081at2"/>
<dbReference type="Gene3D" id="1.10.260.40">
    <property type="entry name" value="lambda repressor-like DNA-binding domains"/>
    <property type="match status" value="1"/>
</dbReference>
<dbReference type="SUPFAM" id="SSF47413">
    <property type="entry name" value="lambda repressor-like DNA-binding domains"/>
    <property type="match status" value="1"/>
</dbReference>
<sequence>MANQQGRATTRADVARLAGVSTAVVSYVVNDGPRGVSDATRDKVLRAIQQLNYRPNASARALKTGSTKSLGVVVSDITNPHYAEFVEAIDAAANEDGLSLMLGISHGDSEGEEALIQNLIKRGVDGLLLINCRLTDDRLRSLGATDKPCVLLDRSLSGSMLSTVNADLRAGARMAVEHLADHGHRAIAYISGPLSGMQTDHRADAYEAVLRERGLPQFERKTAAWTRDGGYEAANDLLSLPEPPTAIFAASDLMAIGVLNAAQERGVRVPDDLAIVGLDGTAESKYVSPALTTVRQPLQLMAKTAVDLLASAEGQPHQTIFPVELVVRGSCGAHDGATTA</sequence>